<keyword evidence="2" id="KW-1185">Reference proteome</keyword>
<evidence type="ECO:0000313" key="2">
    <source>
        <dbReference type="Proteomes" id="UP000003233"/>
    </source>
</evidence>
<dbReference type="Proteomes" id="UP000003233">
    <property type="component" value="Unassembled WGS sequence"/>
</dbReference>
<name>H1PPC2_9FUSO</name>
<reference evidence="1 2" key="1">
    <citation type="submission" date="2012-07" db="EMBL/GenBank/DDBJ databases">
        <title>The Genome Sequence of Fusobacterium ulcerans 12_1B.</title>
        <authorList>
            <consortium name="The Broad Institute Genome Sequencing Platform"/>
            <person name="Earl A."/>
            <person name="Ward D."/>
            <person name="Feldgarden M."/>
            <person name="Gevers D."/>
            <person name="Strauss J."/>
            <person name="Ambrose C.E."/>
            <person name="Allen-Vercoe E."/>
            <person name="Walker B."/>
            <person name="Young S.K."/>
            <person name="Zeng Q."/>
            <person name="Gargeya S."/>
            <person name="Fitzgerald M."/>
            <person name="Haas B."/>
            <person name="Abouelleil A."/>
            <person name="Alvarado L."/>
            <person name="Arachchi H.M."/>
            <person name="Berlin A.M."/>
            <person name="Chapman S.B."/>
            <person name="Goldberg J."/>
            <person name="Griggs A."/>
            <person name="Gujja S."/>
            <person name="Hansen M."/>
            <person name="Howarth C."/>
            <person name="Imamovic A."/>
            <person name="Larimer J."/>
            <person name="McCowen C."/>
            <person name="Montmayeur A."/>
            <person name="Murphy C."/>
            <person name="Neiman D."/>
            <person name="Pearson M."/>
            <person name="Priest M."/>
            <person name="Roberts A."/>
            <person name="Saif S."/>
            <person name="Shea T."/>
            <person name="Sisk P."/>
            <person name="Sykes S."/>
            <person name="Wortman J."/>
            <person name="Nusbaum C."/>
            <person name="Birren B."/>
        </authorList>
    </citation>
    <scope>NUCLEOTIDE SEQUENCE [LARGE SCALE GENOMIC DNA]</scope>
    <source>
        <strain evidence="1 2">12_1B</strain>
    </source>
</reference>
<dbReference type="EMBL" id="AGWJ02000006">
    <property type="protein sequence ID" value="EHO84446.1"/>
    <property type="molecule type" value="Genomic_DNA"/>
</dbReference>
<accession>H1PPC2</accession>
<protein>
    <submittedName>
        <fullName evidence="1">Uncharacterized protein</fullName>
    </submittedName>
</protein>
<dbReference type="RefSeq" id="WP_008695567.1">
    <property type="nucleotide sequence ID" value="NZ_KE161007.1"/>
</dbReference>
<dbReference type="HOGENOM" id="CLU_1297712_0_0_0"/>
<organism evidence="1 2">
    <name type="scientific">Fusobacterium ulcerans 12-1B</name>
    <dbReference type="NCBI Taxonomy" id="457404"/>
    <lineage>
        <taxon>Bacteria</taxon>
        <taxon>Fusobacteriati</taxon>
        <taxon>Fusobacteriota</taxon>
        <taxon>Fusobacteriia</taxon>
        <taxon>Fusobacteriales</taxon>
        <taxon>Fusobacteriaceae</taxon>
        <taxon>Fusobacterium</taxon>
    </lineage>
</organism>
<dbReference type="BioCyc" id="FSP457404-HMP:GTSQ-266-MONOMER"/>
<dbReference type="PATRIC" id="fig|457404.5.peg.969"/>
<evidence type="ECO:0000313" key="1">
    <source>
        <dbReference type="EMBL" id="EHO84446.1"/>
    </source>
</evidence>
<gene>
    <name evidence="1" type="ORF">HMPREF0402_00265</name>
</gene>
<sequence>MYNKGHIYISPQYKMEDYINLELSINSSKEIWNKGIKIFKDRLNGRFMNRIKLLINQQYEINVFEKNRPGEVYSDFFIITAIISLLIETLLQFDKGILGTKGSSKMKYIEFLTTKKPFSKEFSKKTAEIFYEDVRCGILHSAQTNRNTQLGGYCCEEKIFEEINNGIRVDVYNLFAKIEEYINNYISLLKDPSQEEIRKNFIKKMNYIINKGKQNKKFNS</sequence>
<proteinExistence type="predicted"/>
<comment type="caution">
    <text evidence="1">The sequence shown here is derived from an EMBL/GenBank/DDBJ whole genome shotgun (WGS) entry which is preliminary data.</text>
</comment>
<dbReference type="AlphaFoldDB" id="H1PPC2"/>